<comment type="caution">
    <text evidence="1">The sequence shown here is derived from an EMBL/GenBank/DDBJ whole genome shotgun (WGS) entry which is preliminary data.</text>
</comment>
<keyword evidence="2" id="KW-1185">Reference proteome</keyword>
<protein>
    <submittedName>
        <fullName evidence="1">Uncharacterized protein</fullName>
    </submittedName>
</protein>
<organism evidence="1 2">
    <name type="scientific">Melastoma candidum</name>
    <dbReference type="NCBI Taxonomy" id="119954"/>
    <lineage>
        <taxon>Eukaryota</taxon>
        <taxon>Viridiplantae</taxon>
        <taxon>Streptophyta</taxon>
        <taxon>Embryophyta</taxon>
        <taxon>Tracheophyta</taxon>
        <taxon>Spermatophyta</taxon>
        <taxon>Magnoliopsida</taxon>
        <taxon>eudicotyledons</taxon>
        <taxon>Gunneridae</taxon>
        <taxon>Pentapetalae</taxon>
        <taxon>rosids</taxon>
        <taxon>malvids</taxon>
        <taxon>Myrtales</taxon>
        <taxon>Melastomataceae</taxon>
        <taxon>Melastomatoideae</taxon>
        <taxon>Melastomateae</taxon>
        <taxon>Melastoma</taxon>
    </lineage>
</organism>
<gene>
    <name evidence="1" type="ORF">MLD38_015370</name>
</gene>
<dbReference type="Proteomes" id="UP001057402">
    <property type="component" value="Chromosome 4"/>
</dbReference>
<evidence type="ECO:0000313" key="2">
    <source>
        <dbReference type="Proteomes" id="UP001057402"/>
    </source>
</evidence>
<name>A0ACB9RGH1_9MYRT</name>
<dbReference type="EMBL" id="CM042883">
    <property type="protein sequence ID" value="KAI4377795.1"/>
    <property type="molecule type" value="Genomic_DNA"/>
</dbReference>
<evidence type="ECO:0000313" key="1">
    <source>
        <dbReference type="EMBL" id="KAI4377795.1"/>
    </source>
</evidence>
<sequence length="1051" mass="111649">MGVTMMMRRRWLMMMGIVQVVGLQLGLCVIALQGFAELDITLSVEVSLPVALVDAAIAPAPVYGEELPKGCAPSPEPLSNGSVSSAPLILPPLPSPPKSRGFTPSSSPPIQVSPPPDISSTPPSYFPPPVMVLPPAPSSTTLSPPPPLKLPPSPPPSLPLPLEPPSRPPNPPPPLNLPPPPPYSTNDTGTFSPLPPPPPPPPPRKDASVPPESSPGRGAGVPESFAPTPGKTGPNVPPENPGMPPTLPPPPNHRKSHASPPQTEHEMPRAPPPKDIPRPLPSMQQSPREAPPSHKILPHMVHAPAPSHFSPRSRGYITPAAALSPEGHIDAQSPTHVPGIHSSRGSPISSPSPTSSGKNDHSRKKIIYTPLPPSHSIIPQSAAPPVLPPEIVPEGGGSTDISPPPMPEGSPVFSPHLASPPLVEVGAPAPSPTTEVGSGSDLTFVSSPKGSPISPKPPPPMRPIFTLPPPPPNDDCLSTTCMDPYTNTPPGSPCGCVWPMQVGLGLNVPLYTFFPLVSELAQEIALGVFMNQSQVRIMGANAASEQPDKTIVLVDLVPLEQRFNSTTALQTFERFWHKDVVINTSKFGDYQVLYVRYPGLPPSPPLPPSDVGIIDGGPFDGNGGRTNKPLGVYPLSRPHINGLSPGVIAIIVLSALVAVTLFSVVVRIVVLKRRELVVQQGGTPRALLPSVGKSTGNTAGSVLGSRHSSASLSFGSSIPNYPGSAKTFSTAEMERATDNFDDSRVLGEGGFGRVYSGILEDGTKVAVKVLKRDDQQGGREFLAEVEMLSRLHHRNLVKLIGICTEERLRCLVYELIPNGSVESHLHGVDKETAPLNWEARMKIALGRKPVDMSQPPGQENLVAWARPLLTSREGLESMLDPSLGPDIPFDSVAKVAAIASMCVQLEVSHRPFMGEVVQALKLVCNEGNEPQGGEQGSGGWSREDPEIDLGMSQRLHLPDPSTSRYLDPHFDSPSRAERGISISISELLGTASARYGGWQASESFRRHSSSGPLRPSGRMGRGRNFWQRLKRLSGGSASEHPIEFRLWTGSQ</sequence>
<accession>A0ACB9RGH1</accession>
<proteinExistence type="predicted"/>
<reference evidence="2" key="1">
    <citation type="journal article" date="2023" name="Front. Plant Sci.">
        <title>Chromosomal-level genome assembly of Melastoma candidum provides insights into trichome evolution.</title>
        <authorList>
            <person name="Zhong Y."/>
            <person name="Wu W."/>
            <person name="Sun C."/>
            <person name="Zou P."/>
            <person name="Liu Y."/>
            <person name="Dai S."/>
            <person name="Zhou R."/>
        </authorList>
    </citation>
    <scope>NUCLEOTIDE SEQUENCE [LARGE SCALE GENOMIC DNA]</scope>
</reference>